<gene>
    <name evidence="5" type="ORF">CNE99_03435</name>
</gene>
<evidence type="ECO:0000256" key="1">
    <source>
        <dbReference type="ARBA" id="ARBA00005857"/>
    </source>
</evidence>
<comment type="similarity">
    <text evidence="1">Belongs to the TTC38 family.</text>
</comment>
<accession>A0A2A5WVK0</accession>
<reference evidence="5 6" key="1">
    <citation type="submission" date="2017-08" db="EMBL/GenBank/DDBJ databases">
        <title>Fine stratification of microbial communities through a metagenomic profile of the photic zone.</title>
        <authorList>
            <person name="Haro-Moreno J.M."/>
            <person name="Lopez-Perez M."/>
            <person name="De La Torre J."/>
            <person name="Picazo A."/>
            <person name="Camacho A."/>
            <person name="Rodriguez-Valera F."/>
        </authorList>
    </citation>
    <scope>NUCLEOTIDE SEQUENCE [LARGE SCALE GENOMIC DNA]</scope>
    <source>
        <strain evidence="5">MED-G24</strain>
    </source>
</reference>
<dbReference type="AlphaFoldDB" id="A0A2A5WVK0"/>
<evidence type="ECO:0000256" key="4">
    <source>
        <dbReference type="ARBA" id="ARBA00022803"/>
    </source>
</evidence>
<organism evidence="5 6">
    <name type="scientific">OM182 bacterium MED-G24</name>
    <dbReference type="NCBI Taxonomy" id="1986255"/>
    <lineage>
        <taxon>Bacteria</taxon>
        <taxon>Pseudomonadati</taxon>
        <taxon>Pseudomonadota</taxon>
        <taxon>Gammaproteobacteria</taxon>
        <taxon>OMG group</taxon>
        <taxon>OM182 clade</taxon>
    </lineage>
</organism>
<protein>
    <recommendedName>
        <fullName evidence="2">Tetratricopeptide repeat protein 38</fullName>
    </recommendedName>
</protein>
<dbReference type="SUPFAM" id="SSF48452">
    <property type="entry name" value="TPR-like"/>
    <property type="match status" value="1"/>
</dbReference>
<dbReference type="EMBL" id="NTKD01000011">
    <property type="protein sequence ID" value="PDH40509.1"/>
    <property type="molecule type" value="Genomic_DNA"/>
</dbReference>
<keyword evidence="4" id="KW-0802">TPR repeat</keyword>
<dbReference type="Gene3D" id="1.25.40.10">
    <property type="entry name" value="Tetratricopeptide repeat domain"/>
    <property type="match status" value="1"/>
</dbReference>
<dbReference type="PANTHER" id="PTHR16263:SF4">
    <property type="entry name" value="TETRATRICOPEPTIDE REPEAT PROTEIN 38"/>
    <property type="match status" value="1"/>
</dbReference>
<evidence type="ECO:0000256" key="3">
    <source>
        <dbReference type="ARBA" id="ARBA00022737"/>
    </source>
</evidence>
<name>A0A2A5WVK0_9GAMM</name>
<keyword evidence="3" id="KW-0677">Repeat</keyword>
<dbReference type="InterPro" id="IPR011990">
    <property type="entry name" value="TPR-like_helical_dom_sf"/>
</dbReference>
<comment type="caution">
    <text evidence="5">The sequence shown here is derived from an EMBL/GenBank/DDBJ whole genome shotgun (WGS) entry which is preliminary data.</text>
</comment>
<sequence>MHQITDSNGLEFTAENDSHLAAYNDILVSYLTSRTDTMDKLNTLTNVSEMPMIRCFRGYMMKIASDPRVNPKVHESLAALDDVALNEREAQHKAVLSVWAHGDDTEALAKLELLLDAYPRDMLALRIAHHLHLYTGDSNALCESVRKRVPHWSEDDPFYGFLLGMFAFGLEESADYRDAEHAGREACERNPNDLWAAHSVMHVMQMQGRWADGVHFAEQMTRHWSDANNFVYHLHWHKALFQIGRGDYGASLDIYDEHLADALEADFYLDACNAASLLWRLELLGLDVGPRWQTLADRFAHRCTDQELVFASLHYLIAPARLGDHDVVKTALNTFENWSTTTTGQGNVAAEVGLELARAVVQSAQGDERGPQNIERMRRSLPAIGGSWAQRDLFKQLTGTPVRVV</sequence>
<evidence type="ECO:0000313" key="6">
    <source>
        <dbReference type="Proteomes" id="UP000219327"/>
    </source>
</evidence>
<evidence type="ECO:0000313" key="5">
    <source>
        <dbReference type="EMBL" id="PDH40509.1"/>
    </source>
</evidence>
<proteinExistence type="inferred from homology"/>
<dbReference type="InterPro" id="IPR033891">
    <property type="entry name" value="TTC38"/>
</dbReference>
<evidence type="ECO:0000256" key="2">
    <source>
        <dbReference type="ARBA" id="ARBA00019992"/>
    </source>
</evidence>
<dbReference type="PANTHER" id="PTHR16263">
    <property type="entry name" value="TETRATRICOPEPTIDE REPEAT PROTEIN 38"/>
    <property type="match status" value="1"/>
</dbReference>
<dbReference type="Proteomes" id="UP000219327">
    <property type="component" value="Unassembled WGS sequence"/>
</dbReference>